<dbReference type="RefSeq" id="WP_019465129.1">
    <property type="nucleotide sequence ID" value="NZ_ALOY01000148.1"/>
</dbReference>
<keyword evidence="3" id="KW-1185">Reference proteome</keyword>
<dbReference type="InterPro" id="IPR010982">
    <property type="entry name" value="Lambda_DNA-bd_dom_sf"/>
</dbReference>
<dbReference type="PROSITE" id="PS50943">
    <property type="entry name" value="HTH_CROC1"/>
    <property type="match status" value="1"/>
</dbReference>
<dbReference type="STRING" id="1217721.HY57_10005"/>
<dbReference type="EMBL" id="CP008884">
    <property type="protein sequence ID" value="AIF47578.1"/>
    <property type="molecule type" value="Genomic_DNA"/>
</dbReference>
<accession>A0A075K5X2</accession>
<dbReference type="GO" id="GO:0003677">
    <property type="term" value="F:DNA binding"/>
    <property type="evidence" value="ECO:0007669"/>
    <property type="project" value="InterPro"/>
</dbReference>
<dbReference type="PANTHER" id="PTHR35010:SF4">
    <property type="entry name" value="BLL5781 PROTEIN"/>
    <property type="match status" value="1"/>
</dbReference>
<dbReference type="HOGENOM" id="CLU_083309_0_0_6"/>
<sequence length="265" mass="29854">MSHPPIGKLLREWRARLRYSQFELALQADVSARHLSCIETGKAQASRGLLARLADVLGMPLRERNALMIAAGYAPQYPETALDTPSLQMMRRAIDLIVAQQEPYPAFVVNRHWDVLRVNDAAIRINQLVMEGRPGKHDNILRQVFDPEDIRPAIVNWEEVAATFILHLHQEIAASPKDEKAQALLEDILRYPDVPHAWRQRDVTTAPSSILTMTFRSRRGELSFFETITTFATPRNVTLDEVRIECAFPADDHTAAVCAELAAAS</sequence>
<protein>
    <submittedName>
        <fullName evidence="2">XRE family transcriptional regulator</fullName>
    </submittedName>
</protein>
<dbReference type="Gene3D" id="1.10.260.40">
    <property type="entry name" value="lambda repressor-like DNA-binding domains"/>
    <property type="match status" value="1"/>
</dbReference>
<organism evidence="2 3">
    <name type="scientific">Dyella japonica A8</name>
    <dbReference type="NCBI Taxonomy" id="1217721"/>
    <lineage>
        <taxon>Bacteria</taxon>
        <taxon>Pseudomonadati</taxon>
        <taxon>Pseudomonadota</taxon>
        <taxon>Gammaproteobacteria</taxon>
        <taxon>Lysobacterales</taxon>
        <taxon>Rhodanobacteraceae</taxon>
        <taxon>Dyella</taxon>
    </lineage>
</organism>
<dbReference type="KEGG" id="dja:HY57_10005"/>
<dbReference type="Proteomes" id="UP000027987">
    <property type="component" value="Chromosome"/>
</dbReference>
<dbReference type="OrthoDB" id="2959414at2"/>
<evidence type="ECO:0000313" key="3">
    <source>
        <dbReference type="Proteomes" id="UP000027987"/>
    </source>
</evidence>
<evidence type="ECO:0000313" key="2">
    <source>
        <dbReference type="EMBL" id="AIF47578.1"/>
    </source>
</evidence>
<feature type="domain" description="HTH cro/C1-type" evidence="1">
    <location>
        <begin position="10"/>
        <end position="64"/>
    </location>
</feature>
<proteinExistence type="predicted"/>
<dbReference type="SMART" id="SM00530">
    <property type="entry name" value="HTH_XRE"/>
    <property type="match status" value="1"/>
</dbReference>
<dbReference type="InterPro" id="IPR001387">
    <property type="entry name" value="Cro/C1-type_HTH"/>
</dbReference>
<dbReference type="PATRIC" id="fig|1217721.7.peg.2070"/>
<dbReference type="AlphaFoldDB" id="A0A075K5X2"/>
<dbReference type="SUPFAM" id="SSF47413">
    <property type="entry name" value="lambda repressor-like DNA-binding domains"/>
    <property type="match status" value="1"/>
</dbReference>
<gene>
    <name evidence="2" type="ORF">HY57_10005</name>
</gene>
<dbReference type="Gene3D" id="3.30.450.180">
    <property type="match status" value="1"/>
</dbReference>
<dbReference type="PANTHER" id="PTHR35010">
    <property type="entry name" value="BLL4672 PROTEIN-RELATED"/>
    <property type="match status" value="1"/>
</dbReference>
<name>A0A075K5X2_9GAMM</name>
<evidence type="ECO:0000259" key="1">
    <source>
        <dbReference type="PROSITE" id="PS50943"/>
    </source>
</evidence>
<dbReference type="CDD" id="cd00093">
    <property type="entry name" value="HTH_XRE"/>
    <property type="match status" value="1"/>
</dbReference>
<dbReference type="InterPro" id="IPR041413">
    <property type="entry name" value="MLTR_LBD"/>
</dbReference>
<reference evidence="2 3" key="1">
    <citation type="submission" date="2014-07" db="EMBL/GenBank/DDBJ databases">
        <title>Complete Genome Sequence of Dyella japonica Strain A8 Isolated from Malaysian Tropical Soil.</title>
        <authorList>
            <person name="Hui R.K.H."/>
            <person name="Chen J.-W."/>
            <person name="Chan K.-G."/>
            <person name="Leung F.C.C."/>
        </authorList>
    </citation>
    <scope>NUCLEOTIDE SEQUENCE [LARGE SCALE GENOMIC DNA]</scope>
    <source>
        <strain evidence="2 3">A8</strain>
    </source>
</reference>
<dbReference type="Pfam" id="PF17765">
    <property type="entry name" value="MLTR_LBD"/>
    <property type="match status" value="1"/>
</dbReference>
<dbReference type="Pfam" id="PF13560">
    <property type="entry name" value="HTH_31"/>
    <property type="match status" value="1"/>
</dbReference>